<name>A0AAW8TY22_9ENTE</name>
<evidence type="ECO:0000256" key="1">
    <source>
        <dbReference type="ARBA" id="ARBA00003926"/>
    </source>
</evidence>
<protein>
    <recommendedName>
        <fullName evidence="14 17">Ferrous iron transport protein B</fullName>
    </recommendedName>
</protein>
<evidence type="ECO:0000256" key="3">
    <source>
        <dbReference type="ARBA" id="ARBA00022448"/>
    </source>
</evidence>
<keyword evidence="16" id="KW-0479">Metal-binding</keyword>
<feature type="transmembrane region" description="Helical" evidence="17">
    <location>
        <begin position="282"/>
        <end position="300"/>
    </location>
</feature>
<evidence type="ECO:0000313" key="19">
    <source>
        <dbReference type="EMBL" id="MDT2809827.1"/>
    </source>
</evidence>
<dbReference type="RefSeq" id="WP_311835172.1">
    <property type="nucleotide sequence ID" value="NZ_JARQBJ010000002.1"/>
</dbReference>
<feature type="binding site" evidence="15">
    <location>
        <begin position="115"/>
        <end position="118"/>
    </location>
    <ligand>
        <name>GTP</name>
        <dbReference type="ChEBI" id="CHEBI:37565"/>
        <label>1</label>
    </ligand>
</feature>
<keyword evidence="8 15" id="KW-0547">Nucleotide-binding</keyword>
<evidence type="ECO:0000256" key="15">
    <source>
        <dbReference type="PIRSR" id="PIRSR603373-1"/>
    </source>
</evidence>
<dbReference type="GO" id="GO:0015093">
    <property type="term" value="F:ferrous iron transmembrane transporter activity"/>
    <property type="evidence" value="ECO:0007669"/>
    <property type="project" value="UniProtKB-UniRule"/>
</dbReference>
<feature type="transmembrane region" description="Helical" evidence="17">
    <location>
        <begin position="424"/>
        <end position="448"/>
    </location>
</feature>
<evidence type="ECO:0000256" key="2">
    <source>
        <dbReference type="ARBA" id="ARBA00004429"/>
    </source>
</evidence>
<dbReference type="NCBIfam" id="TIGR00437">
    <property type="entry name" value="feoB"/>
    <property type="match status" value="1"/>
</dbReference>
<dbReference type="Pfam" id="PF07670">
    <property type="entry name" value="Gate"/>
    <property type="match status" value="2"/>
</dbReference>
<feature type="binding site" evidence="15">
    <location>
        <begin position="55"/>
        <end position="58"/>
    </location>
    <ligand>
        <name>GTP</name>
        <dbReference type="ChEBI" id="CHEBI:37565"/>
        <label>1</label>
    </ligand>
</feature>
<comment type="subcellular location">
    <subcellularLocation>
        <location evidence="2">Cell inner membrane</location>
        <topology evidence="2">Multi-pass membrane protein</topology>
    </subcellularLocation>
    <subcellularLocation>
        <location evidence="17">Cell membrane</location>
        <topology evidence="17">Multi-pass membrane protein</topology>
    </subcellularLocation>
</comment>
<dbReference type="GO" id="GO:0046872">
    <property type="term" value="F:metal ion binding"/>
    <property type="evidence" value="ECO:0007669"/>
    <property type="project" value="UniProtKB-KW"/>
</dbReference>
<accession>A0AAW8TY22</accession>
<comment type="function">
    <text evidence="1 17">Probable transporter of a GTP-driven Fe(2+) uptake system.</text>
</comment>
<dbReference type="Pfam" id="PF17910">
    <property type="entry name" value="FeoB_Cyto"/>
    <property type="match status" value="1"/>
</dbReference>
<dbReference type="GO" id="GO:0005886">
    <property type="term" value="C:plasma membrane"/>
    <property type="evidence" value="ECO:0007669"/>
    <property type="project" value="UniProtKB-SubCell"/>
</dbReference>
<feature type="domain" description="FeoB-type G" evidence="18">
    <location>
        <begin position="3"/>
        <end position="164"/>
    </location>
</feature>
<keyword evidence="3 17" id="KW-0813">Transport</keyword>
<dbReference type="InterPro" id="IPR030389">
    <property type="entry name" value="G_FEOB_dom"/>
</dbReference>
<evidence type="ECO:0000256" key="8">
    <source>
        <dbReference type="ARBA" id="ARBA00022741"/>
    </source>
</evidence>
<keyword evidence="4" id="KW-1003">Cell membrane</keyword>
<feature type="transmembrane region" description="Helical" evidence="17">
    <location>
        <begin position="454"/>
        <end position="474"/>
    </location>
</feature>
<feature type="transmembrane region" description="Helical" evidence="17">
    <location>
        <begin position="389"/>
        <end position="412"/>
    </location>
</feature>
<keyword evidence="5 17" id="KW-0410">Iron transport</keyword>
<comment type="similarity">
    <text evidence="17">Belongs to the TRAFAC class TrmE-Era-EngA-EngB-Septin-like GTPase superfamily. FeoB GTPase (TC 9.A.8) family.</text>
</comment>
<keyword evidence="12 15" id="KW-0342">GTP-binding</keyword>
<keyword evidence="7 17" id="KW-0812">Transmembrane</keyword>
<dbReference type="AlphaFoldDB" id="A0AAW8TY22"/>
<dbReference type="InterPro" id="IPR027417">
    <property type="entry name" value="P-loop_NTPase"/>
</dbReference>
<evidence type="ECO:0000256" key="5">
    <source>
        <dbReference type="ARBA" id="ARBA00022496"/>
    </source>
</evidence>
<feature type="transmembrane region" description="Helical" evidence="17">
    <location>
        <begin position="345"/>
        <end position="369"/>
    </location>
</feature>
<feature type="transmembrane region" description="Helical" evidence="17">
    <location>
        <begin position="615"/>
        <end position="638"/>
    </location>
</feature>
<dbReference type="PANTHER" id="PTHR43185:SF1">
    <property type="entry name" value="FE(2+) TRANSPORTER FEOB"/>
    <property type="match status" value="1"/>
</dbReference>
<feature type="transmembrane region" description="Helical" evidence="17">
    <location>
        <begin position="650"/>
        <end position="669"/>
    </location>
</feature>
<dbReference type="Gene3D" id="3.40.50.300">
    <property type="entry name" value="P-loop containing nucleotide triphosphate hydrolases"/>
    <property type="match status" value="1"/>
</dbReference>
<evidence type="ECO:0000256" key="14">
    <source>
        <dbReference type="NCBIfam" id="TIGR00437"/>
    </source>
</evidence>
<feature type="binding site" evidence="16">
    <location>
        <position position="21"/>
    </location>
    <ligand>
        <name>Mg(2+)</name>
        <dbReference type="ChEBI" id="CHEBI:18420"/>
        <label>2</label>
    </ligand>
</feature>
<evidence type="ECO:0000256" key="10">
    <source>
        <dbReference type="ARBA" id="ARBA00023004"/>
    </source>
</evidence>
<evidence type="ECO:0000256" key="11">
    <source>
        <dbReference type="ARBA" id="ARBA00023065"/>
    </source>
</evidence>
<dbReference type="GO" id="GO:0005525">
    <property type="term" value="F:GTP binding"/>
    <property type="evidence" value="ECO:0007669"/>
    <property type="project" value="UniProtKB-KW"/>
</dbReference>
<dbReference type="FunFam" id="3.40.50.300:FF:000426">
    <property type="entry name" value="Ferrous iron transport protein B"/>
    <property type="match status" value="1"/>
</dbReference>
<reference evidence="19" key="1">
    <citation type="submission" date="2023-03" db="EMBL/GenBank/DDBJ databases">
        <authorList>
            <person name="Shen W."/>
            <person name="Cai J."/>
        </authorList>
    </citation>
    <scope>NUCLEOTIDE SEQUENCE</scope>
    <source>
        <strain evidence="19">B226-2</strain>
    </source>
</reference>
<dbReference type="Pfam" id="PF07664">
    <property type="entry name" value="FeoB_C"/>
    <property type="match status" value="1"/>
</dbReference>
<feature type="binding site" evidence="15">
    <location>
        <begin position="35"/>
        <end position="39"/>
    </location>
    <ligand>
        <name>GTP</name>
        <dbReference type="ChEBI" id="CHEBI:37565"/>
        <label>2</label>
    </ligand>
</feature>
<proteinExistence type="inferred from homology"/>
<keyword evidence="10 17" id="KW-0408">Iron</keyword>
<comment type="caution">
    <text evidence="19">The sequence shown here is derived from an EMBL/GenBank/DDBJ whole genome shotgun (WGS) entry which is preliminary data.</text>
</comment>
<evidence type="ECO:0000256" key="17">
    <source>
        <dbReference type="RuleBase" id="RU362098"/>
    </source>
</evidence>
<evidence type="ECO:0000259" key="18">
    <source>
        <dbReference type="PROSITE" id="PS51711"/>
    </source>
</evidence>
<sequence length="722" mass="78858">MNEIQIALAGNPNCGKTSIFNQLTGSSQYVGNWAGVTVEKKAGRLKKNKQVFIQDLPGIYSLSPYTPEEVVARDYLLQDQPDAILNIIDGSNIERNLYLTTQLIEIGLPLVLGVNMMDIVKKSGRKLNLDKLAYGLGVDVVGMSALKKQGLDQGVHKVLSNLKNPKEPQFPTYDERLEAALSEIITVMGNTLPKKQARFFAIKLFEKDPLTQEKLALSSLQQKEIAEIIGITEKLFDDTSDGILVNERYEFISHLMQLCLVEEDELRLSVSNRIDQVVTNRILALPIFALVMWAVYYLSIQTIGVMGTDWVNDVLFGEIVPNHVSNWLVAGNVAAWMQDLILNGIIAGVGAVIGFLPQLLVLFFCLSLLEDCGYMSRIAFVMDRFFRKLGLSGKSFIPMLIATGCGVPGVMASRTIENDKDRRMTAMITTFMPCSAKLPIIALIAGAFFPNTSWVAPSAYFLGIGAIVLSGIALKKTRLFAGDPAPFIMELPAYHLPQFKSVFKQVGDRGLSFVKNAATIIFISSLVIWFASSFNFRLQAVAEDQSILANLGRVIAPLFAPLGWGHWQEAVGTITGLIAKENVIGTFGVLYGGMDEVAENGAEIWGALRSAITPVAAYSFLAFNLLCAPCFAAIGAIHREMGEVKWTLRAIGYQCGLAYAVSLVIYQFGHLFFEGGSFGLGTVGAMAVLSGMVWAVIRKPGKAACEEECVLTMPTIAKEGVK</sequence>
<evidence type="ECO:0000256" key="4">
    <source>
        <dbReference type="ARBA" id="ARBA00022475"/>
    </source>
</evidence>
<keyword evidence="11" id="KW-0406">Ion transport</keyword>
<feature type="binding site" evidence="15">
    <location>
        <begin position="10"/>
        <end position="17"/>
    </location>
    <ligand>
        <name>GTP</name>
        <dbReference type="ChEBI" id="CHEBI:37565"/>
        <label>1</label>
    </ligand>
</feature>
<evidence type="ECO:0000256" key="13">
    <source>
        <dbReference type="ARBA" id="ARBA00023136"/>
    </source>
</evidence>
<evidence type="ECO:0000313" key="20">
    <source>
        <dbReference type="Proteomes" id="UP001256711"/>
    </source>
</evidence>
<dbReference type="InterPro" id="IPR003373">
    <property type="entry name" value="Fe2_transport_prot-B"/>
</dbReference>
<feature type="binding site" evidence="16">
    <location>
        <position position="25"/>
    </location>
    <ligand>
        <name>Mg(2+)</name>
        <dbReference type="ChEBI" id="CHEBI:18420"/>
        <label>2</label>
    </ligand>
</feature>
<dbReference type="PANTHER" id="PTHR43185">
    <property type="entry name" value="FERROUS IRON TRANSPORT PROTEIN B"/>
    <property type="match status" value="1"/>
</dbReference>
<feature type="transmembrane region" description="Helical" evidence="17">
    <location>
        <begin position="513"/>
        <end position="531"/>
    </location>
</feature>
<dbReference type="InterPro" id="IPR011642">
    <property type="entry name" value="Gate_dom"/>
</dbReference>
<evidence type="ECO:0000256" key="6">
    <source>
        <dbReference type="ARBA" id="ARBA00022519"/>
    </source>
</evidence>
<dbReference type="CDD" id="cd01879">
    <property type="entry name" value="FeoB"/>
    <property type="match status" value="1"/>
</dbReference>
<evidence type="ECO:0000256" key="12">
    <source>
        <dbReference type="ARBA" id="ARBA00023134"/>
    </source>
</evidence>
<dbReference type="InterPro" id="IPR041069">
    <property type="entry name" value="FeoB_Cyto"/>
</dbReference>
<gene>
    <name evidence="19" type="primary">feoB</name>
    <name evidence="19" type="ORF">P7H43_04970</name>
</gene>
<dbReference type="EMBL" id="JARQBJ010000002">
    <property type="protein sequence ID" value="MDT2809827.1"/>
    <property type="molecule type" value="Genomic_DNA"/>
</dbReference>
<evidence type="ECO:0000256" key="16">
    <source>
        <dbReference type="PIRSR" id="PIRSR603373-2"/>
    </source>
</evidence>
<keyword evidence="9 17" id="KW-1133">Transmembrane helix</keyword>
<keyword evidence="6" id="KW-0997">Cell inner membrane</keyword>
<dbReference type="Gene3D" id="1.10.287.1770">
    <property type="match status" value="1"/>
</dbReference>
<feature type="transmembrane region" description="Helical" evidence="17">
    <location>
        <begin position="675"/>
        <end position="697"/>
    </location>
</feature>
<keyword evidence="13 17" id="KW-0472">Membrane</keyword>
<dbReference type="Pfam" id="PF02421">
    <property type="entry name" value="FeoB_N"/>
    <property type="match status" value="1"/>
</dbReference>
<keyword evidence="16" id="KW-0460">Magnesium</keyword>
<feature type="binding site" evidence="16">
    <location>
        <position position="24"/>
    </location>
    <ligand>
        <name>Mg(2+)</name>
        <dbReference type="ChEBI" id="CHEBI:18420"/>
        <label>2</label>
    </ligand>
</feature>
<dbReference type="InterPro" id="IPR011640">
    <property type="entry name" value="Fe2_transport_prot_B_C"/>
</dbReference>
<dbReference type="InterPro" id="IPR050860">
    <property type="entry name" value="FeoB_GTPase"/>
</dbReference>
<evidence type="ECO:0000256" key="7">
    <source>
        <dbReference type="ARBA" id="ARBA00022692"/>
    </source>
</evidence>
<dbReference type="SUPFAM" id="SSF52540">
    <property type="entry name" value="P-loop containing nucleoside triphosphate hydrolases"/>
    <property type="match status" value="1"/>
</dbReference>
<organism evidence="19 20">
    <name type="scientific">Enterococcus asini</name>
    <dbReference type="NCBI Taxonomy" id="57732"/>
    <lineage>
        <taxon>Bacteria</taxon>
        <taxon>Bacillati</taxon>
        <taxon>Bacillota</taxon>
        <taxon>Bacilli</taxon>
        <taxon>Lactobacillales</taxon>
        <taxon>Enterococcaceae</taxon>
        <taxon>Enterococcus</taxon>
    </lineage>
</organism>
<dbReference type="Proteomes" id="UP001256711">
    <property type="component" value="Unassembled WGS sequence"/>
</dbReference>
<evidence type="ECO:0000256" key="9">
    <source>
        <dbReference type="ARBA" id="ARBA00022989"/>
    </source>
</evidence>
<dbReference type="PROSITE" id="PS51711">
    <property type="entry name" value="G_FEOB"/>
    <property type="match status" value="1"/>
</dbReference>